<comment type="caution">
    <text evidence="4">The sequence shown here is derived from an EMBL/GenBank/DDBJ whole genome shotgun (WGS) entry which is preliminary data.</text>
</comment>
<gene>
    <name evidence="4" type="ORF">OM076_12925</name>
</gene>
<dbReference type="GO" id="GO:0008237">
    <property type="term" value="F:metallopeptidase activity"/>
    <property type="evidence" value="ECO:0007669"/>
    <property type="project" value="UniProtKB-KW"/>
</dbReference>
<dbReference type="AlphaFoldDB" id="A0A9X3S0D4"/>
<dbReference type="Pfam" id="PF05547">
    <property type="entry name" value="Peptidase_M6"/>
    <property type="match status" value="1"/>
</dbReference>
<dbReference type="SUPFAM" id="SSF55486">
    <property type="entry name" value="Metalloproteases ('zincins'), catalytic domain"/>
    <property type="match status" value="1"/>
</dbReference>
<keyword evidence="5" id="KW-1185">Reference proteome</keyword>
<organism evidence="4 5">
    <name type="scientific">Solirubrobacter ginsenosidimutans</name>
    <dbReference type="NCBI Taxonomy" id="490573"/>
    <lineage>
        <taxon>Bacteria</taxon>
        <taxon>Bacillati</taxon>
        <taxon>Actinomycetota</taxon>
        <taxon>Thermoleophilia</taxon>
        <taxon>Solirubrobacterales</taxon>
        <taxon>Solirubrobacteraceae</taxon>
        <taxon>Solirubrobacter</taxon>
    </lineage>
</organism>
<dbReference type="InterPro" id="IPR008757">
    <property type="entry name" value="Peptidase_M6-like_domain"/>
</dbReference>
<feature type="region of interest" description="Disordered" evidence="1">
    <location>
        <begin position="23"/>
        <end position="55"/>
    </location>
</feature>
<feature type="domain" description="Peptidase M6-like" evidence="3">
    <location>
        <begin position="274"/>
        <end position="331"/>
    </location>
</feature>
<proteinExistence type="predicted"/>
<dbReference type="RefSeq" id="WP_270040365.1">
    <property type="nucleotide sequence ID" value="NZ_JAPDOD010000009.1"/>
</dbReference>
<feature type="signal peptide" evidence="2">
    <location>
        <begin position="1"/>
        <end position="24"/>
    </location>
</feature>
<keyword evidence="2" id="KW-0732">Signal</keyword>
<sequence>MRGLHAAGLTVALVALSAPAAANAAGAPSPLDPQNWSTQENQTWSDYKPLPGPDYSDPSIQPSVKKWKVALVVTDFPDKTFTISQPAGGTVFGTPTAEANSVPRADVPAFYRDFLNKPQALNHFQTMNRYWMEDTHGKYGVQLDSFGPYQLPGRSYQYFMTDFGGAAQQAHCPDAANYPCNKNFRTDAKAAWVAAVGQDVVNSYDNVFYVSAGEDESSTWQEFGNMKWATQDQVPDAFGPKNFDPTQANWAITRYVPWTSWASASTIWPNASGNTSIEAESSGMGTYAHELTHNLGIADNYNNPFDTTLQRDATGPWDMMSRGSFGGPGGTHARYFIPPTTGGSLGSQHDLRNKAKLGFITPDQLLKVNRGGLAQSGMVVADVTAREVDPGSGLSGIQVNLDGGDKEPPCTVATNPLCDGVGRNATTGAVTNGYNSYLAEVVQQIGSDSFDPSHGVILSKSKTAENSTCGRYTCFNWIIDAHPEDINMVDFVAADGTVNKVTIADQRQLDDASFNAGLNSGSSYEYEDTANRLRFYIIDLHKDASGVLHYTIGVQSLDGNGPQTRGVALADAPGLTDDAGLQACTFTLKNTGVAAATDPALHPMDVSANLTSDVYRLSASATGSGWSAYLRNALATAKFGESTTVPVYVSKADGAAADGTVTLNAVSVSDPSKTATAVCGVSSGTVGGSVPATLSLSLGAAASFGPFTPGVGQTYTASTAATVISSAGDAALSVADPDAAATGHLVNGSFSLPQGLKAQAKGGAYAPVGGSAAPTTLTSWSGPVSNDPVPIGFQQTIGAGDALRTGTYSKTLTFTLSTTTP</sequence>
<dbReference type="EMBL" id="JAPDOD010000009">
    <property type="protein sequence ID" value="MDA0161174.1"/>
    <property type="molecule type" value="Genomic_DNA"/>
</dbReference>
<evidence type="ECO:0000313" key="5">
    <source>
        <dbReference type="Proteomes" id="UP001149140"/>
    </source>
</evidence>
<dbReference type="NCBIfam" id="TIGR03296">
    <property type="entry name" value="M6dom_TIGR03296"/>
    <property type="match status" value="1"/>
</dbReference>
<keyword evidence="4" id="KW-0482">Metalloprotease</keyword>
<keyword evidence="4" id="KW-0645">Protease</keyword>
<accession>A0A9X3S0D4</accession>
<protein>
    <submittedName>
        <fullName evidence="4">M6 family metalloprotease domain-containing protein</fullName>
    </submittedName>
</protein>
<evidence type="ECO:0000259" key="3">
    <source>
        <dbReference type="Pfam" id="PF05547"/>
    </source>
</evidence>
<dbReference type="GO" id="GO:0006508">
    <property type="term" value="P:proteolysis"/>
    <property type="evidence" value="ECO:0007669"/>
    <property type="project" value="InterPro"/>
</dbReference>
<evidence type="ECO:0000256" key="1">
    <source>
        <dbReference type="SAM" id="MobiDB-lite"/>
    </source>
</evidence>
<dbReference type="Proteomes" id="UP001149140">
    <property type="component" value="Unassembled WGS sequence"/>
</dbReference>
<evidence type="ECO:0000256" key="2">
    <source>
        <dbReference type="SAM" id="SignalP"/>
    </source>
</evidence>
<feature type="chain" id="PRO_5040934108" evidence="2">
    <location>
        <begin position="25"/>
        <end position="821"/>
    </location>
</feature>
<name>A0A9X3S0D4_9ACTN</name>
<reference evidence="4" key="1">
    <citation type="submission" date="2022-10" db="EMBL/GenBank/DDBJ databases">
        <title>The WGS of Solirubrobacter ginsenosidimutans DSM 21036.</title>
        <authorList>
            <person name="Jiang Z."/>
        </authorList>
    </citation>
    <scope>NUCLEOTIDE SEQUENCE</scope>
    <source>
        <strain evidence="4">DSM 21036</strain>
    </source>
</reference>
<feature type="compositionally biased region" description="Polar residues" evidence="1">
    <location>
        <begin position="32"/>
        <end position="45"/>
    </location>
</feature>
<keyword evidence="4" id="KW-0378">Hydrolase</keyword>
<evidence type="ECO:0000313" key="4">
    <source>
        <dbReference type="EMBL" id="MDA0161174.1"/>
    </source>
</evidence>